<feature type="domain" description="FAD/NAD(P)-binding" evidence="18">
    <location>
        <begin position="4"/>
        <end position="320"/>
    </location>
</feature>
<dbReference type="PRINTS" id="PR00411">
    <property type="entry name" value="PNDRDTASEI"/>
</dbReference>
<gene>
    <name evidence="19" type="ORF">EV210_107196</name>
</gene>
<evidence type="ECO:0000256" key="16">
    <source>
        <dbReference type="RuleBase" id="RU003692"/>
    </source>
</evidence>
<feature type="binding site" evidence="14">
    <location>
        <position position="198"/>
    </location>
    <ligand>
        <name>NAD(+)</name>
        <dbReference type="ChEBI" id="CHEBI:57540"/>
    </ligand>
</feature>
<dbReference type="RefSeq" id="WP_132080625.1">
    <property type="nucleotide sequence ID" value="NZ_DALZLR010000006.1"/>
</dbReference>
<dbReference type="InterPro" id="IPR036188">
    <property type="entry name" value="FAD/NAD-bd_sf"/>
</dbReference>
<keyword evidence="11 16" id="KW-0676">Redox-active center</keyword>
<dbReference type="FunFam" id="3.30.390.30:FF:000001">
    <property type="entry name" value="Dihydrolipoyl dehydrogenase"/>
    <property type="match status" value="1"/>
</dbReference>
<reference evidence="19 20" key="1">
    <citation type="submission" date="2019-03" db="EMBL/GenBank/DDBJ databases">
        <title>Genomic Encyclopedia of Type Strains, Phase IV (KMG-IV): sequencing the most valuable type-strain genomes for metagenomic binning, comparative biology and taxonomic classification.</title>
        <authorList>
            <person name="Goeker M."/>
        </authorList>
    </citation>
    <scope>NUCLEOTIDE SEQUENCE [LARGE SCALE GENOMIC DNA]</scope>
    <source>
        <strain evidence="19 20">DSM 15969</strain>
    </source>
</reference>
<feature type="binding site" evidence="14">
    <location>
        <begin position="311"/>
        <end position="314"/>
    </location>
    <ligand>
        <name>FAD</name>
        <dbReference type="ChEBI" id="CHEBI:57692"/>
    </ligand>
</feature>
<dbReference type="Proteomes" id="UP000295063">
    <property type="component" value="Unassembled WGS sequence"/>
</dbReference>
<evidence type="ECO:0000256" key="13">
    <source>
        <dbReference type="PIRSR" id="PIRSR000350-2"/>
    </source>
</evidence>
<dbReference type="Gene3D" id="3.30.390.30">
    <property type="match status" value="1"/>
</dbReference>
<dbReference type="EC" id="1.8.1.4" evidence="3 16"/>
<evidence type="ECO:0000256" key="4">
    <source>
        <dbReference type="ARBA" id="ARBA00016961"/>
    </source>
</evidence>
<dbReference type="AlphaFoldDB" id="A0A4R1PZE5"/>
<keyword evidence="10" id="KW-1015">Disulfide bond</keyword>
<evidence type="ECO:0000256" key="8">
    <source>
        <dbReference type="ARBA" id="ARBA00023002"/>
    </source>
</evidence>
<evidence type="ECO:0000259" key="18">
    <source>
        <dbReference type="Pfam" id="PF07992"/>
    </source>
</evidence>
<dbReference type="InterPro" id="IPR016156">
    <property type="entry name" value="FAD/NAD-linked_Rdtase_dimer_sf"/>
</dbReference>
<dbReference type="EMBL" id="SLUI01000007">
    <property type="protein sequence ID" value="TCL36931.1"/>
    <property type="molecule type" value="Genomic_DNA"/>
</dbReference>
<dbReference type="PRINTS" id="PR00368">
    <property type="entry name" value="FADPNR"/>
</dbReference>
<dbReference type="GO" id="GO:0005737">
    <property type="term" value="C:cytoplasm"/>
    <property type="evidence" value="ECO:0007669"/>
    <property type="project" value="UniProtKB-SubCell"/>
</dbReference>
<comment type="miscellaneous">
    <text evidence="16">The active site is a redox-active disulfide bond.</text>
</comment>
<dbReference type="Gene3D" id="3.50.50.60">
    <property type="entry name" value="FAD/NAD(P)-binding domain"/>
    <property type="match status" value="2"/>
</dbReference>
<evidence type="ECO:0000256" key="1">
    <source>
        <dbReference type="ARBA" id="ARBA00004496"/>
    </source>
</evidence>
<dbReference type="Pfam" id="PF02852">
    <property type="entry name" value="Pyr_redox_dim"/>
    <property type="match status" value="1"/>
</dbReference>
<evidence type="ECO:0000256" key="2">
    <source>
        <dbReference type="ARBA" id="ARBA00007532"/>
    </source>
</evidence>
<dbReference type="NCBIfam" id="TIGR01350">
    <property type="entry name" value="lipoamide_DH"/>
    <property type="match status" value="1"/>
</dbReference>
<keyword evidence="5" id="KW-0963">Cytoplasm</keyword>
<dbReference type="InterPro" id="IPR050151">
    <property type="entry name" value="Class-I_Pyr_Nuc-Dis_Oxidored"/>
</dbReference>
<dbReference type="InterPro" id="IPR012999">
    <property type="entry name" value="Pyr_OxRdtase_I_AS"/>
</dbReference>
<evidence type="ECO:0000313" key="20">
    <source>
        <dbReference type="Proteomes" id="UP000295063"/>
    </source>
</evidence>
<comment type="cofactor">
    <cofactor evidence="14 16">
        <name>FAD</name>
        <dbReference type="ChEBI" id="CHEBI:57692"/>
    </cofactor>
    <text evidence="14 16">Binds 1 FAD per subunit.</text>
</comment>
<feature type="binding site" evidence="14">
    <location>
        <position position="265"/>
    </location>
    <ligand>
        <name>NAD(+)</name>
        <dbReference type="ChEBI" id="CHEBI:57540"/>
    </ligand>
</feature>
<feature type="binding site" evidence="14">
    <location>
        <position position="49"/>
    </location>
    <ligand>
        <name>FAD</name>
        <dbReference type="ChEBI" id="CHEBI:57692"/>
    </ligand>
</feature>
<dbReference type="OrthoDB" id="9800167at2"/>
<keyword evidence="9 14" id="KW-0520">NAD</keyword>
<dbReference type="GO" id="GO:0006103">
    <property type="term" value="P:2-oxoglutarate metabolic process"/>
    <property type="evidence" value="ECO:0007669"/>
    <property type="project" value="TreeGrafter"/>
</dbReference>
<evidence type="ECO:0000313" key="19">
    <source>
        <dbReference type="EMBL" id="TCL36931.1"/>
    </source>
</evidence>
<evidence type="ECO:0000256" key="3">
    <source>
        <dbReference type="ARBA" id="ARBA00012608"/>
    </source>
</evidence>
<evidence type="ECO:0000256" key="11">
    <source>
        <dbReference type="ARBA" id="ARBA00023284"/>
    </source>
</evidence>
<dbReference type="SUPFAM" id="SSF55424">
    <property type="entry name" value="FAD/NAD-linked reductases, dimerisation (C-terminal) domain"/>
    <property type="match status" value="1"/>
</dbReference>
<comment type="catalytic activity">
    <reaction evidence="12 16">
        <text>N(6)-[(R)-dihydrolipoyl]-L-lysyl-[protein] + NAD(+) = N(6)-[(R)-lipoyl]-L-lysyl-[protein] + NADH + H(+)</text>
        <dbReference type="Rhea" id="RHEA:15045"/>
        <dbReference type="Rhea" id="RHEA-COMP:10474"/>
        <dbReference type="Rhea" id="RHEA-COMP:10475"/>
        <dbReference type="ChEBI" id="CHEBI:15378"/>
        <dbReference type="ChEBI" id="CHEBI:57540"/>
        <dbReference type="ChEBI" id="CHEBI:57945"/>
        <dbReference type="ChEBI" id="CHEBI:83099"/>
        <dbReference type="ChEBI" id="CHEBI:83100"/>
        <dbReference type="EC" id="1.8.1.4"/>
    </reaction>
</comment>
<evidence type="ECO:0000259" key="17">
    <source>
        <dbReference type="Pfam" id="PF02852"/>
    </source>
</evidence>
<comment type="caution">
    <text evidence="19">The sequence shown here is derived from an EMBL/GenBank/DDBJ whole genome shotgun (WGS) entry which is preliminary data.</text>
</comment>
<dbReference type="InterPro" id="IPR023753">
    <property type="entry name" value="FAD/NAD-binding_dom"/>
</dbReference>
<dbReference type="SUPFAM" id="SSF51905">
    <property type="entry name" value="FAD/NAD(P)-binding domain"/>
    <property type="match status" value="1"/>
</dbReference>
<feature type="binding site" evidence="14">
    <location>
        <begin position="175"/>
        <end position="182"/>
    </location>
    <ligand>
        <name>NAD(+)</name>
        <dbReference type="ChEBI" id="CHEBI:57540"/>
    </ligand>
</feature>
<protein>
    <recommendedName>
        <fullName evidence="4 16">Dihydrolipoyl dehydrogenase</fullName>
        <ecNumber evidence="3 16">1.8.1.4</ecNumber>
    </recommendedName>
</protein>
<dbReference type="PROSITE" id="PS00076">
    <property type="entry name" value="PYRIDINE_REDOX_1"/>
    <property type="match status" value="1"/>
</dbReference>
<dbReference type="InterPro" id="IPR006258">
    <property type="entry name" value="Lipoamide_DH"/>
</dbReference>
<feature type="active site" description="Proton acceptor" evidence="13">
    <location>
        <position position="437"/>
    </location>
</feature>
<organism evidence="19 20">
    <name type="scientific">Anaerospora hongkongensis</name>
    <dbReference type="NCBI Taxonomy" id="244830"/>
    <lineage>
        <taxon>Bacteria</taxon>
        <taxon>Bacillati</taxon>
        <taxon>Bacillota</taxon>
        <taxon>Negativicutes</taxon>
        <taxon>Selenomonadales</taxon>
        <taxon>Sporomusaceae</taxon>
        <taxon>Anaerospora</taxon>
    </lineage>
</organism>
<dbReference type="PANTHER" id="PTHR22912:SF217">
    <property type="entry name" value="DIHYDROLIPOYL DEHYDROGENASE"/>
    <property type="match status" value="1"/>
</dbReference>
<proteinExistence type="inferred from homology"/>
<dbReference type="PIRSF" id="PIRSF000350">
    <property type="entry name" value="Mercury_reductase_MerA"/>
    <property type="match status" value="1"/>
</dbReference>
<keyword evidence="8 16" id="KW-0560">Oxidoreductase</keyword>
<dbReference type="GO" id="GO:0004148">
    <property type="term" value="F:dihydrolipoyl dehydrogenase (NADH) activity"/>
    <property type="evidence" value="ECO:0007669"/>
    <property type="project" value="UniProtKB-EC"/>
</dbReference>
<evidence type="ECO:0000256" key="12">
    <source>
        <dbReference type="ARBA" id="ARBA00049187"/>
    </source>
</evidence>
<comment type="similarity">
    <text evidence="2 16">Belongs to the class-I pyridine nucleotide-disulfide oxidoreductase family.</text>
</comment>
<keyword evidence="20" id="KW-1185">Reference proteome</keyword>
<accession>A0A4R1PZE5</accession>
<dbReference type="GO" id="GO:0050660">
    <property type="term" value="F:flavin adenine dinucleotide binding"/>
    <property type="evidence" value="ECO:0007669"/>
    <property type="project" value="InterPro"/>
</dbReference>
<evidence type="ECO:0000256" key="14">
    <source>
        <dbReference type="PIRSR" id="PIRSR000350-3"/>
    </source>
</evidence>
<name>A0A4R1PZE5_9FIRM</name>
<dbReference type="InterPro" id="IPR004099">
    <property type="entry name" value="Pyr_nucl-diS_OxRdtase_dimer"/>
</dbReference>
<keyword evidence="14" id="KW-0547">Nucleotide-binding</keyword>
<keyword evidence="7 14" id="KW-0274">FAD</keyword>
<dbReference type="PANTHER" id="PTHR22912">
    <property type="entry name" value="DISULFIDE OXIDOREDUCTASE"/>
    <property type="match status" value="1"/>
</dbReference>
<evidence type="ECO:0000256" key="7">
    <source>
        <dbReference type="ARBA" id="ARBA00022827"/>
    </source>
</evidence>
<keyword evidence="6 16" id="KW-0285">Flavoprotein</keyword>
<feature type="domain" description="Pyridine nucleotide-disulphide oxidoreductase dimerisation" evidence="17">
    <location>
        <begin position="339"/>
        <end position="448"/>
    </location>
</feature>
<evidence type="ECO:0000256" key="15">
    <source>
        <dbReference type="PIRSR" id="PIRSR000350-4"/>
    </source>
</evidence>
<feature type="disulfide bond" description="Redox-active" evidence="15">
    <location>
        <begin position="40"/>
        <end position="45"/>
    </location>
</feature>
<dbReference type="Pfam" id="PF07992">
    <property type="entry name" value="Pyr_redox_2"/>
    <property type="match status" value="1"/>
</dbReference>
<evidence type="ECO:0000256" key="5">
    <source>
        <dbReference type="ARBA" id="ARBA00022490"/>
    </source>
</evidence>
<sequence>MKKRIVVIGGGPGGYVAAIRAAQLGAEVHLVEKEYLGGTCLNVGCIPTKALLHTAELYHTLRHGAHGLTIGQAQIDWKSLMVRKESIVKRLVQGVAGLLKANKVELHMGQAVLQDAHTVAVSGPTPVQLTADIVVLAVGSVPVQIPVPGVNHAGVIDSTGALSLPQIPKSLVIIGGGVIGTEFAALYNAFGTKVTVVEMMPQILPPVDGQVAARLREHLVNLGVTFMTEARLSEIKKKAAGLTALIWQGSEQQEVTGEYILIATGRKASVGGMGLEAAGVLLDQGKIVVNEHFATTVPHIYAIGDCNAQIMLAHAASAQGVAAVEHALGHQSVYNGEVIPYCIYTSPEVAGVGITEEQAQARGLAYKTGVFPLMANGKSLIEGCESGLVKIIADEQYGTVLGAHIVGPRATDLIAEMVLAMTLEATVDELIATIHAHPTVSEAIAEAALQVRGQAIHWPPGVKVG</sequence>
<comment type="subcellular location">
    <subcellularLocation>
        <location evidence="1">Cytoplasm</location>
    </subcellularLocation>
</comment>
<feature type="binding site" evidence="14">
    <location>
        <position position="305"/>
    </location>
    <ligand>
        <name>NAD(+)</name>
        <dbReference type="ChEBI" id="CHEBI:57540"/>
    </ligand>
</feature>
<dbReference type="InterPro" id="IPR001100">
    <property type="entry name" value="Pyr_nuc-diS_OxRdtase"/>
</dbReference>
<evidence type="ECO:0000256" key="10">
    <source>
        <dbReference type="ARBA" id="ARBA00023157"/>
    </source>
</evidence>
<evidence type="ECO:0000256" key="6">
    <source>
        <dbReference type="ARBA" id="ARBA00022630"/>
    </source>
</evidence>
<evidence type="ECO:0000256" key="9">
    <source>
        <dbReference type="ARBA" id="ARBA00023027"/>
    </source>
</evidence>